<sequence length="255" mass="28014">MKRANRQAGPRVTQRYGADGHLRLARRMEAQSGVAPSYIETYIRGHHGPDPTQPDLLCSDNATQTLARYGDEMVARHGEEYDWRTSDVDVGALYSSGGGKKHGRFSMLNGVIDTSGALSEARCSQSTPNSRGYQRQSQRETAMQEQIRQHEEAMQRQEEWARQQHEYMQGFFAQHRQIQEMLAATLGSQFNLPPLPSPPPPPPNFIPFARVPSPQVGSTSTHPRGVSASPSTPPSAPRNISGGDCGSGHNITSPP</sequence>
<dbReference type="EMBL" id="CM008046">
    <property type="protein sequence ID" value="PVH66297.1"/>
    <property type="molecule type" value="Genomic_DNA"/>
</dbReference>
<proteinExistence type="predicted"/>
<feature type="region of interest" description="Disordered" evidence="2">
    <location>
        <begin position="192"/>
        <end position="255"/>
    </location>
</feature>
<dbReference type="Proteomes" id="UP000243499">
    <property type="component" value="Chromosome 1"/>
</dbReference>
<keyword evidence="1" id="KW-0175">Coiled coil</keyword>
<feature type="coiled-coil region" evidence="1">
    <location>
        <begin position="133"/>
        <end position="163"/>
    </location>
</feature>
<evidence type="ECO:0000256" key="1">
    <source>
        <dbReference type="SAM" id="Coils"/>
    </source>
</evidence>
<dbReference type="GO" id="GO:0032196">
    <property type="term" value="P:transposition"/>
    <property type="evidence" value="ECO:0007669"/>
    <property type="project" value="InterPro"/>
</dbReference>
<organism evidence="3">
    <name type="scientific">Panicum hallii</name>
    <dbReference type="NCBI Taxonomy" id="206008"/>
    <lineage>
        <taxon>Eukaryota</taxon>
        <taxon>Viridiplantae</taxon>
        <taxon>Streptophyta</taxon>
        <taxon>Embryophyta</taxon>
        <taxon>Tracheophyta</taxon>
        <taxon>Spermatophyta</taxon>
        <taxon>Magnoliopsida</taxon>
        <taxon>Liliopsida</taxon>
        <taxon>Poales</taxon>
        <taxon>Poaceae</taxon>
        <taxon>PACMAD clade</taxon>
        <taxon>Panicoideae</taxon>
        <taxon>Panicodae</taxon>
        <taxon>Paniceae</taxon>
        <taxon>Panicinae</taxon>
        <taxon>Panicum</taxon>
        <taxon>Panicum sect. Panicum</taxon>
    </lineage>
</organism>
<dbReference type="PANTHER" id="PTHR33157">
    <property type="entry name" value="AUTONOMOUS TRANSPOSABLE ELEMENT EN-1 MOSAIC PROTEIN-RELATED"/>
    <property type="match status" value="1"/>
</dbReference>
<dbReference type="AlphaFoldDB" id="A0A2T8KVT5"/>
<evidence type="ECO:0000256" key="2">
    <source>
        <dbReference type="SAM" id="MobiDB-lite"/>
    </source>
</evidence>
<evidence type="ECO:0000313" key="3">
    <source>
        <dbReference type="EMBL" id="PVH66297.1"/>
    </source>
</evidence>
<protein>
    <submittedName>
        <fullName evidence="3">Uncharacterized protein</fullName>
    </submittedName>
</protein>
<dbReference type="InterPro" id="IPR039266">
    <property type="entry name" value="EN-1/SPM"/>
</dbReference>
<gene>
    <name evidence="3" type="ORF">PAHAL_1G199400</name>
</gene>
<feature type="compositionally biased region" description="Pro residues" evidence="2">
    <location>
        <begin position="193"/>
        <end position="205"/>
    </location>
</feature>
<reference evidence="3" key="1">
    <citation type="submission" date="2018-04" db="EMBL/GenBank/DDBJ databases">
        <title>WGS assembly of Panicum hallii.</title>
        <authorList>
            <person name="Lovell J."/>
            <person name="Jenkins J."/>
            <person name="Lowry D."/>
            <person name="Mamidi S."/>
            <person name="Sreedasyam A."/>
            <person name="Weng X."/>
            <person name="Barry K."/>
            <person name="Bonette J."/>
            <person name="Campitelli B."/>
            <person name="Daum C."/>
            <person name="Gordon S."/>
            <person name="Gould B."/>
            <person name="Lipzen A."/>
            <person name="Macqueen A."/>
            <person name="Palacio-Mejia J."/>
            <person name="Plott C."/>
            <person name="Shakirov E."/>
            <person name="Shu S."/>
            <person name="Yoshinaga Y."/>
            <person name="Zane M."/>
            <person name="Rokhsar D."/>
            <person name="Grimwood J."/>
            <person name="Schmutz J."/>
            <person name="Juenger T."/>
        </authorList>
    </citation>
    <scope>NUCLEOTIDE SEQUENCE [LARGE SCALE GENOMIC DNA]</scope>
    <source>
        <strain evidence="3">FIL2</strain>
    </source>
</reference>
<dbReference type="Gramene" id="PVH66297">
    <property type="protein sequence ID" value="PVH66297"/>
    <property type="gene ID" value="PAHAL_1G199400"/>
</dbReference>
<accession>A0A2T8KVT5</accession>
<dbReference type="PANTHER" id="PTHR33157:SF14">
    <property type="entry name" value="AUTONOMOUS TRANSPOSABLE ELEMENT EN-1 MOSAIC PROTEIN"/>
    <property type="match status" value="1"/>
</dbReference>
<name>A0A2T8KVT5_9POAL</name>